<accession>V9H116</accession>
<keyword evidence="1" id="KW-0378">Hydrolase</keyword>
<dbReference type="GO" id="GO:0003993">
    <property type="term" value="F:acid phosphatase activity"/>
    <property type="evidence" value="ECO:0007669"/>
    <property type="project" value="UniProtKB-EC"/>
</dbReference>
<evidence type="ECO:0000313" key="1">
    <source>
        <dbReference type="EMBL" id="CAA46332.1"/>
    </source>
</evidence>
<gene>
    <name evidence="1" type="primary">PHO2</name>
</gene>
<reference evidence="1" key="1">
    <citation type="journal article" date="1992" name="Curr. Genet.">
        <title>Complementation of Saccharomyces cerevisiae acid phosphatase mutation by a genomic sequence from the yeast Yarrowia lipolytica identifies a new phosphatase.</title>
        <authorList>
            <person name="Treton B.Y."/>
            <person name="Le Dall M.T."/>
            <person name="Gaillardin C.M."/>
        </authorList>
    </citation>
    <scope>NUCLEOTIDE SEQUENCE</scope>
    <source>
        <strain evidence="1">ATCC 20460</strain>
    </source>
</reference>
<dbReference type="AlphaFoldDB" id="V9H116"/>
<proteinExistence type="predicted"/>
<dbReference type="EC" id="3.1.3.2" evidence="1"/>
<organism evidence="1">
    <name type="scientific">Yarrowia lipolytica</name>
    <name type="common">Candida lipolytica</name>
    <dbReference type="NCBI Taxonomy" id="4952"/>
    <lineage>
        <taxon>Eukaryota</taxon>
        <taxon>Fungi</taxon>
        <taxon>Dikarya</taxon>
        <taxon>Ascomycota</taxon>
        <taxon>Saccharomycotina</taxon>
        <taxon>Dipodascomycetes</taxon>
        <taxon>Dipodascales</taxon>
        <taxon>Dipodascales incertae sedis</taxon>
        <taxon>Yarrowia</taxon>
    </lineage>
</organism>
<protein>
    <submittedName>
        <fullName evidence="1">Acid phosphatase</fullName>
        <ecNumber evidence="1">3.1.3.2</ecNumber>
    </submittedName>
</protein>
<sequence>MISRLVTRERTVAGRSKLDQTSVEELSLGSKSTRGVIVGRDDRNGGVAAPVVDDVSLIGKEAVSVQAGLGSIRLDISVLEQACSLVENQFVGDGASAGLSGEDRLGISALSSRINVPNQRKIDRETDTVGQNRRSHLGVFEQVLDNGSGGLGVDVVGGGLGVGGVGVVSVLVLSREGNCRNASQNRGVHGSLSSRQGVDEGTEVPALIGSRHNQVDGDVVVELGQSVVETKGHGSSGGSVKVPDVVVLLVLAPSRSSNGSRAPLGTLGESSVLWEHKGASGSRLLQGRGKHEHVVALLLELIVESSNVSRGPRIVIGDDNGGL</sequence>
<dbReference type="EMBL" id="X65225">
    <property type="protein sequence ID" value="CAA46332.1"/>
    <property type="molecule type" value="Genomic_DNA"/>
</dbReference>
<name>V9H116_YARLL</name>